<evidence type="ECO:0000256" key="5">
    <source>
        <dbReference type="ARBA" id="ARBA00022448"/>
    </source>
</evidence>
<dbReference type="Pfam" id="PF01425">
    <property type="entry name" value="Amidase"/>
    <property type="match status" value="1"/>
</dbReference>
<dbReference type="GO" id="GO:0004040">
    <property type="term" value="F:amidase activity"/>
    <property type="evidence" value="ECO:0007669"/>
    <property type="project" value="TreeGrafter"/>
</dbReference>
<evidence type="ECO:0000256" key="4">
    <source>
        <dbReference type="ARBA" id="ARBA00013914"/>
    </source>
</evidence>
<dbReference type="GO" id="GO:0035615">
    <property type="term" value="F:clathrin adaptor activity"/>
    <property type="evidence" value="ECO:0007669"/>
    <property type="project" value="InterPro"/>
</dbReference>
<reference evidence="18 19" key="1">
    <citation type="journal article" date="2019" name="Sci. Rep.">
        <title>Comparative genomics of chytrid fungi reveal insights into the obligate biotrophic and pathogenic lifestyle of Synchytrium endobioticum.</title>
        <authorList>
            <person name="van de Vossenberg B.T.L.H."/>
            <person name="Warris S."/>
            <person name="Nguyen H.D.T."/>
            <person name="van Gent-Pelzer M.P.E."/>
            <person name="Joly D.L."/>
            <person name="van de Geest H.C."/>
            <person name="Bonants P.J.M."/>
            <person name="Smith D.S."/>
            <person name="Levesque C.A."/>
            <person name="van der Lee T.A.J."/>
        </authorList>
    </citation>
    <scope>NUCLEOTIDE SEQUENCE [LARGE SCALE GENOMIC DNA]</scope>
    <source>
        <strain evidence="18 19">JEL517</strain>
    </source>
</reference>
<evidence type="ECO:0000256" key="1">
    <source>
        <dbReference type="ARBA" id="ARBA00004236"/>
    </source>
</evidence>
<sequence>MDIGTLDPLDPYDFLPVPLPLPLEIISAIASSNVAELVSRVTLKNDWLAEDVLRVFSVRMLDAHERTHCVTEHWLPKALDAARGLDASFKRTGTRSGALHGVPIAIEENVEYKDTDSTMGFDNLESHQPARSHAYVARILEELGAVTSCKTNVGHGFMSLETQNPVYGATTHPDDARMSSGGSCGGMAALIASRGAPIGFAMDLNGSISMPASFCGVYSLRPSSGRLPTVGIRQPIPGIIPKASLGCMSNSIESIRYTMKAVIQRLETLPSYDCYDPSFVPIPWKSSHEQLPKKLTFGFYLSDGFVKASPPCSRAVLEIVDSLRRQGHSVVEFKVPNVLEAVHIYYQLLAADGFKSVSALNGGQPLDPTISSLISFAKIPNFVKSLMAWYLLNIRKQQGFASLFTAMMSINVTELWKVHGRLLEYQQSFGEAMQRSKLDAIIAPTHVLPGFLLGSSSKLSFAGFYSALYSLLDFTVGDVPVTRVRSSLDVISHGNEQHNMLEQLALKHYLPNAFDQLPVGAQIATGRYQEEKTLAVMEVVRDALANNNDHVYIKIRFILVQNRQGKTRLSKWYMPFEDDEKLKLKAEVHKLIAARDQKHQSNFVEFRNYKIVYRRYAGLFFCFCVDTNDNELAYLEAIHFFVEVLDSFFKNVCELDLVFNFYKVYAILDEVFLAGEIQETNKTLILNRLDFLDKLE</sequence>
<dbReference type="InterPro" id="IPR011012">
    <property type="entry name" value="Longin-like_dom_sf"/>
</dbReference>
<comment type="similarity">
    <text evidence="3">Belongs to the adaptor complexes small subunit family.</text>
</comment>
<comment type="subunit">
    <text evidence="15">Adaptor protein complex 2 (AP-2) is a heterotetramer composed of two large adaptins (alpha-type subunit APL3 and beta-type subunit APL1), a medium chain (mu-type subunit APM4) and a small adaptin (sigma-type subunit APS2).</text>
</comment>
<organism evidence="18 19">
    <name type="scientific">Synchytrium microbalum</name>
    <dbReference type="NCBI Taxonomy" id="1806994"/>
    <lineage>
        <taxon>Eukaryota</taxon>
        <taxon>Fungi</taxon>
        <taxon>Fungi incertae sedis</taxon>
        <taxon>Chytridiomycota</taxon>
        <taxon>Chytridiomycota incertae sedis</taxon>
        <taxon>Chytridiomycetes</taxon>
        <taxon>Synchytriales</taxon>
        <taxon>Synchytriaceae</taxon>
        <taxon>Synchytrium</taxon>
    </lineage>
</organism>
<dbReference type="RefSeq" id="XP_031025904.1">
    <property type="nucleotide sequence ID" value="XM_031168057.1"/>
</dbReference>
<evidence type="ECO:0000313" key="19">
    <source>
        <dbReference type="Proteomes" id="UP000319731"/>
    </source>
</evidence>
<evidence type="ECO:0000256" key="14">
    <source>
        <dbReference type="ARBA" id="ARBA00032648"/>
    </source>
</evidence>
<evidence type="ECO:0000259" key="17">
    <source>
        <dbReference type="Pfam" id="PF01425"/>
    </source>
</evidence>
<name>A0A507C7F1_9FUNG</name>
<dbReference type="PANTHER" id="PTHR45847:SF6">
    <property type="entry name" value="FATTY ACID AMIDE HYDROLASE"/>
    <property type="match status" value="1"/>
</dbReference>
<dbReference type="SUPFAM" id="SSF75304">
    <property type="entry name" value="Amidase signature (AS) enzymes"/>
    <property type="match status" value="1"/>
</dbReference>
<dbReference type="GO" id="GO:0015031">
    <property type="term" value="P:protein transport"/>
    <property type="evidence" value="ECO:0007669"/>
    <property type="project" value="UniProtKB-KW"/>
</dbReference>
<dbReference type="GO" id="GO:0030122">
    <property type="term" value="C:AP-2 adaptor complex"/>
    <property type="evidence" value="ECO:0007669"/>
    <property type="project" value="InterPro"/>
</dbReference>
<dbReference type="AlphaFoldDB" id="A0A507C7F1"/>
<dbReference type="Gene3D" id="3.90.1300.10">
    <property type="entry name" value="Amidase signature (AS) domain"/>
    <property type="match status" value="1"/>
</dbReference>
<comment type="function">
    <text evidence="11">Component of the adaptor complexes which link clathrin to receptors in coated vesicles. Clathrin-associated protein complexes are believed to interact with the cytoplasmic tails of membrane proteins, leading to their selection and concentration.</text>
</comment>
<dbReference type="STRING" id="1806994.A0A507C7F1"/>
<dbReference type="EMBL" id="QEAO01000008">
    <property type="protein sequence ID" value="TPX35431.1"/>
    <property type="molecule type" value="Genomic_DNA"/>
</dbReference>
<dbReference type="InterPro" id="IPR052096">
    <property type="entry name" value="Endocannabinoid_amidase"/>
</dbReference>
<dbReference type="InterPro" id="IPR036928">
    <property type="entry name" value="AS_sf"/>
</dbReference>
<comment type="subcellular location">
    <subcellularLocation>
        <location evidence="1">Cell membrane</location>
    </subcellularLocation>
    <subcellularLocation>
        <location evidence="2">Membrane</location>
        <location evidence="2">Coated pit</location>
        <topology evidence="2">Peripheral membrane protein</topology>
        <orientation evidence="2">Cytoplasmic side</orientation>
    </subcellularLocation>
</comment>
<evidence type="ECO:0000256" key="2">
    <source>
        <dbReference type="ARBA" id="ARBA00004277"/>
    </source>
</evidence>
<evidence type="ECO:0000256" key="6">
    <source>
        <dbReference type="ARBA" id="ARBA00022475"/>
    </source>
</evidence>
<dbReference type="GO" id="GO:0072583">
    <property type="term" value="P:clathrin-dependent endocytosis"/>
    <property type="evidence" value="ECO:0007669"/>
    <property type="project" value="InterPro"/>
</dbReference>
<dbReference type="SUPFAM" id="SSF64356">
    <property type="entry name" value="SNARE-like"/>
    <property type="match status" value="1"/>
</dbReference>
<evidence type="ECO:0000256" key="3">
    <source>
        <dbReference type="ARBA" id="ARBA00006972"/>
    </source>
</evidence>
<dbReference type="PANTHER" id="PTHR45847">
    <property type="entry name" value="FATTY ACID AMIDE HYDROLASE"/>
    <property type="match status" value="1"/>
</dbReference>
<protein>
    <recommendedName>
        <fullName evidence="4">AP-2 complex subunit sigma</fullName>
    </recommendedName>
    <alternativeName>
        <fullName evidence="12">Adaptin small chain</fullName>
    </alternativeName>
    <alternativeName>
        <fullName evidence="13">Clathrin assembly protein 2 sigma small chain</fullName>
    </alternativeName>
    <alternativeName>
        <fullName evidence="14">Sigma2-adaptin</fullName>
    </alternativeName>
</protein>
<feature type="domain" description="Amidase" evidence="17">
    <location>
        <begin position="52"/>
        <end position="534"/>
    </location>
</feature>
<keyword evidence="9" id="KW-0472">Membrane</keyword>
<evidence type="ECO:0000256" key="8">
    <source>
        <dbReference type="ARBA" id="ARBA00022927"/>
    </source>
</evidence>
<gene>
    <name evidence="18" type="ORF">SmJEL517_g02129</name>
</gene>
<evidence type="ECO:0000256" key="15">
    <source>
        <dbReference type="ARBA" id="ARBA00062168"/>
    </source>
</evidence>
<evidence type="ECO:0000256" key="7">
    <source>
        <dbReference type="ARBA" id="ARBA00022583"/>
    </source>
</evidence>
<evidence type="ECO:0000256" key="9">
    <source>
        <dbReference type="ARBA" id="ARBA00023136"/>
    </source>
</evidence>
<dbReference type="GO" id="GO:0017064">
    <property type="term" value="F:fatty acid amide hydrolase activity"/>
    <property type="evidence" value="ECO:0007669"/>
    <property type="project" value="TreeGrafter"/>
</dbReference>
<evidence type="ECO:0000256" key="11">
    <source>
        <dbReference type="ARBA" id="ARBA00025487"/>
    </source>
</evidence>
<dbReference type="InterPro" id="IPR027156">
    <property type="entry name" value="APS2"/>
</dbReference>
<accession>A0A507C7F1</accession>
<evidence type="ECO:0000313" key="18">
    <source>
        <dbReference type="EMBL" id="TPX35431.1"/>
    </source>
</evidence>
<dbReference type="GO" id="GO:0009062">
    <property type="term" value="P:fatty acid catabolic process"/>
    <property type="evidence" value="ECO:0007669"/>
    <property type="project" value="TreeGrafter"/>
</dbReference>
<dbReference type="Gene3D" id="3.30.450.60">
    <property type="match status" value="1"/>
</dbReference>
<dbReference type="Pfam" id="PF01217">
    <property type="entry name" value="Clat_adaptor_s"/>
    <property type="match status" value="1"/>
</dbReference>
<keyword evidence="8" id="KW-0653">Protein transport</keyword>
<keyword evidence="7" id="KW-0254">Endocytosis</keyword>
<comment type="caution">
    <text evidence="18">The sequence shown here is derived from an EMBL/GenBank/DDBJ whole genome shotgun (WGS) entry which is preliminary data.</text>
</comment>
<keyword evidence="19" id="KW-1185">Reference proteome</keyword>
<keyword evidence="6" id="KW-1003">Cell membrane</keyword>
<dbReference type="Proteomes" id="UP000319731">
    <property type="component" value="Unassembled WGS sequence"/>
</dbReference>
<evidence type="ECO:0000256" key="12">
    <source>
        <dbReference type="ARBA" id="ARBA00030104"/>
    </source>
</evidence>
<evidence type="ECO:0000256" key="13">
    <source>
        <dbReference type="ARBA" id="ARBA00031686"/>
    </source>
</evidence>
<feature type="domain" description="AP complex mu/sigma subunit" evidence="16">
    <location>
        <begin position="555"/>
        <end position="695"/>
    </location>
</feature>
<dbReference type="CDD" id="cd14833">
    <property type="entry name" value="AP2_sigma"/>
    <property type="match status" value="1"/>
</dbReference>
<proteinExistence type="inferred from homology"/>
<keyword evidence="10" id="KW-0168">Coated pit</keyword>
<evidence type="ECO:0000259" key="16">
    <source>
        <dbReference type="Pfam" id="PF01217"/>
    </source>
</evidence>
<dbReference type="GeneID" id="42003354"/>
<dbReference type="FunFam" id="3.30.450.60:FF:000011">
    <property type="entry name" value="AP complex subunit sigma"/>
    <property type="match status" value="1"/>
</dbReference>
<dbReference type="InterPro" id="IPR022775">
    <property type="entry name" value="AP_mu_sigma_su"/>
</dbReference>
<dbReference type="InterPro" id="IPR023631">
    <property type="entry name" value="Amidase_dom"/>
</dbReference>
<keyword evidence="5" id="KW-0813">Transport</keyword>
<evidence type="ECO:0000256" key="10">
    <source>
        <dbReference type="ARBA" id="ARBA00023176"/>
    </source>
</evidence>
<dbReference type="OrthoDB" id="6428749at2759"/>